<gene>
    <name evidence="2" type="ORF">OOU_Y34scaffold00655g10</name>
</gene>
<evidence type="ECO:0000313" key="2">
    <source>
        <dbReference type="EMBL" id="ELQ36511.1"/>
    </source>
</evidence>
<dbReference type="Proteomes" id="UP000011086">
    <property type="component" value="Unassembled WGS sequence"/>
</dbReference>
<protein>
    <submittedName>
        <fullName evidence="2">Uncharacterized protein</fullName>
    </submittedName>
</protein>
<evidence type="ECO:0000256" key="1">
    <source>
        <dbReference type="SAM" id="MobiDB-lite"/>
    </source>
</evidence>
<name>A0AA97PJ21_PYRO3</name>
<dbReference type="AlphaFoldDB" id="A0AA97PJ21"/>
<accession>A0AA97PJ21</accession>
<feature type="compositionally biased region" description="Basic and acidic residues" evidence="1">
    <location>
        <begin position="8"/>
        <end position="33"/>
    </location>
</feature>
<reference evidence="2" key="1">
    <citation type="journal article" date="2012" name="PLoS Genet.">
        <title>Comparative analysis of the genomes of two field isolates of the rice blast fungus Magnaporthe oryzae.</title>
        <authorList>
            <person name="Xue M."/>
            <person name="Yang J."/>
            <person name="Li Z."/>
            <person name="Hu S."/>
            <person name="Yao N."/>
            <person name="Dean R.A."/>
            <person name="Zhao W."/>
            <person name="Shen M."/>
            <person name="Zhang H."/>
            <person name="Li C."/>
            <person name="Liu L."/>
            <person name="Cao L."/>
            <person name="Xu X."/>
            <person name="Xing Y."/>
            <person name="Hsiang T."/>
            <person name="Zhang Z."/>
            <person name="Xu J.R."/>
            <person name="Peng Y.L."/>
        </authorList>
    </citation>
    <scope>NUCLEOTIDE SEQUENCE</scope>
    <source>
        <strain evidence="2">Y34</strain>
    </source>
</reference>
<organism evidence="2">
    <name type="scientific">Pyricularia oryzae (strain Y34)</name>
    <name type="common">Rice blast fungus</name>
    <name type="synonym">Magnaporthe oryzae</name>
    <dbReference type="NCBI Taxonomy" id="1143189"/>
    <lineage>
        <taxon>Eukaryota</taxon>
        <taxon>Fungi</taxon>
        <taxon>Dikarya</taxon>
        <taxon>Ascomycota</taxon>
        <taxon>Pezizomycotina</taxon>
        <taxon>Sordariomycetes</taxon>
        <taxon>Sordariomycetidae</taxon>
        <taxon>Magnaporthales</taxon>
        <taxon>Pyriculariaceae</taxon>
        <taxon>Pyricularia</taxon>
    </lineage>
</organism>
<proteinExistence type="predicted"/>
<sequence length="64" mass="7384">MTGYGWRRRGEEAEEERTTTEGRKKEEVQKGKEDVEVIRSKELEDNWDEEKGLDEIGPGLTGLC</sequence>
<dbReference type="EMBL" id="JH792942">
    <property type="protein sequence ID" value="ELQ36511.1"/>
    <property type="molecule type" value="Genomic_DNA"/>
</dbReference>
<feature type="region of interest" description="Disordered" evidence="1">
    <location>
        <begin position="1"/>
        <end position="33"/>
    </location>
</feature>